<evidence type="ECO:0000313" key="3">
    <source>
        <dbReference type="Proteomes" id="UP000504607"/>
    </source>
</evidence>
<dbReference type="InParanoid" id="A0A6J0PJR9"/>
<dbReference type="Proteomes" id="UP000504607">
    <property type="component" value="Chromosome 6"/>
</dbReference>
<keyword evidence="3" id="KW-1185">Reference proteome</keyword>
<feature type="compositionally biased region" description="Polar residues" evidence="1">
    <location>
        <begin position="1"/>
        <end position="12"/>
    </location>
</feature>
<name>A0A6J0PJR9_ELAGV</name>
<dbReference type="RefSeq" id="XP_019706863.1">
    <property type="nucleotide sequence ID" value="XM_019851304.2"/>
</dbReference>
<feature type="transmembrane region" description="Helical" evidence="2">
    <location>
        <begin position="234"/>
        <end position="252"/>
    </location>
</feature>
<feature type="compositionally biased region" description="Low complexity" evidence="1">
    <location>
        <begin position="179"/>
        <end position="194"/>
    </location>
</feature>
<feature type="transmembrane region" description="Helical" evidence="2">
    <location>
        <begin position="506"/>
        <end position="526"/>
    </location>
</feature>
<sequence length="710" mass="78002">MDFSKKSFSPNSRFGILNPTPSDFKRRSIAGEVTQEADENGGNFHNVRGLGSQNPRKEAKKSNGTTTSSISKKKILAEKNDAPFSDSYDLYNNIIPQANAPVGSGHFDAHSLVMPLSSKISDSGDQNAISSDYSSPAPYDPLINYTSPRPEFLRYNPNRRREILRRMEGDMKNEEEGSGADSSSSSDSKKNSISPLQTSFQGKDVQGSKEGVNDANNDDTEGEEVEVRPWYPRIAWRFFLVLGILLPSFFYLSCMNYAPVPSLQEYGGLEENYLMIRDGGLDQQAHDLNNFPGNFLGTLIGLSNECIDICQRELTCAIDGVKREGLEGNESFDGTELITEKERGALVEDGTLNGGVDLVAKEIREEVVNSNEIEQEAYIEENVKASTDAGGEKVEIWGAESAEVHCIAQLLNESPQVSETELLATDSSVGQDAQIDLCSYLEPHKDFGEEAQVMGNLEVAESLEVPQSKMVSSTLSSNQKPEESEISSNSAIELKWDRISLFASKYVFQLLYSFICLSMIIVFNGLHTYFTKFHRNSTPASHIPPALKPASELALEKSLFVSVKEEEENKGSDSDASQRPLAHLNNEHKFIEVRPPTVELLAEFSVIEATISGTLLSQKVRGGLADSAEESQFSKSQCKMSAKRNPSSSANKVYPSPSESSLAPESTSTGNSTAQKQQRKKDAGDGEEVVKVVTTPLRRSSRLRNRVTSP</sequence>
<feature type="compositionally biased region" description="Polar residues" evidence="1">
    <location>
        <begin position="630"/>
        <end position="651"/>
    </location>
</feature>
<dbReference type="PANTHER" id="PTHR34775">
    <property type="entry name" value="TRANSMEMBRANE PROTEIN"/>
    <property type="match status" value="1"/>
</dbReference>
<feature type="compositionally biased region" description="Basic and acidic residues" evidence="1">
    <location>
        <begin position="680"/>
        <end position="690"/>
    </location>
</feature>
<dbReference type="PANTHER" id="PTHR34775:SF6">
    <property type="entry name" value="TRANSMEMBRANE PROTEIN"/>
    <property type="match status" value="1"/>
</dbReference>
<organism evidence="3 4">
    <name type="scientific">Elaeis guineensis var. tenera</name>
    <name type="common">Oil palm</name>
    <dbReference type="NCBI Taxonomy" id="51953"/>
    <lineage>
        <taxon>Eukaryota</taxon>
        <taxon>Viridiplantae</taxon>
        <taxon>Streptophyta</taxon>
        <taxon>Embryophyta</taxon>
        <taxon>Tracheophyta</taxon>
        <taxon>Spermatophyta</taxon>
        <taxon>Magnoliopsida</taxon>
        <taxon>Liliopsida</taxon>
        <taxon>Arecaceae</taxon>
        <taxon>Arecoideae</taxon>
        <taxon>Cocoseae</taxon>
        <taxon>Elaeidinae</taxon>
        <taxon>Elaeis</taxon>
    </lineage>
</organism>
<protein>
    <submittedName>
        <fullName evidence="4">Uncharacterized protein LOC105047402</fullName>
    </submittedName>
</protein>
<keyword evidence="2" id="KW-0472">Membrane</keyword>
<proteinExistence type="predicted"/>
<evidence type="ECO:0000256" key="2">
    <source>
        <dbReference type="SAM" id="Phobius"/>
    </source>
</evidence>
<feature type="region of interest" description="Disordered" evidence="1">
    <location>
        <begin position="1"/>
        <end position="76"/>
    </location>
</feature>
<feature type="region of interest" description="Disordered" evidence="1">
    <location>
        <begin position="629"/>
        <end position="710"/>
    </location>
</feature>
<accession>A0A6J0PJR9</accession>
<gene>
    <name evidence="4" type="primary">LOC105047402</name>
</gene>
<keyword evidence="2" id="KW-1133">Transmembrane helix</keyword>
<evidence type="ECO:0000313" key="4">
    <source>
        <dbReference type="RefSeq" id="XP_019706863.1"/>
    </source>
</evidence>
<dbReference type="AlphaFoldDB" id="A0A6J0PJR9"/>
<feature type="region of interest" description="Disordered" evidence="1">
    <location>
        <begin position="167"/>
        <end position="224"/>
    </location>
</feature>
<feature type="region of interest" description="Disordered" evidence="1">
    <location>
        <begin position="121"/>
        <end position="142"/>
    </location>
</feature>
<feature type="compositionally biased region" description="Basic residues" evidence="1">
    <location>
        <begin position="699"/>
        <end position="710"/>
    </location>
</feature>
<evidence type="ECO:0000256" key="1">
    <source>
        <dbReference type="SAM" id="MobiDB-lite"/>
    </source>
</evidence>
<dbReference type="OrthoDB" id="1938687at2759"/>
<reference evidence="4" key="1">
    <citation type="submission" date="2025-08" db="UniProtKB">
        <authorList>
            <consortium name="RefSeq"/>
        </authorList>
    </citation>
    <scope>IDENTIFICATION</scope>
</reference>
<keyword evidence="2" id="KW-0812">Transmembrane</keyword>
<feature type="compositionally biased region" description="Low complexity" evidence="1">
    <location>
        <begin position="655"/>
        <end position="669"/>
    </location>
</feature>
<feature type="compositionally biased region" description="Low complexity" evidence="1">
    <location>
        <begin position="130"/>
        <end position="141"/>
    </location>
</feature>